<evidence type="ECO:0000313" key="1">
    <source>
        <dbReference type="EMBL" id="MEQ2233755.1"/>
    </source>
</evidence>
<dbReference type="EMBL" id="JAHRIQ010037789">
    <property type="protein sequence ID" value="MEQ2233755.1"/>
    <property type="molecule type" value="Genomic_DNA"/>
</dbReference>
<name>A0ABV0TLJ6_9TELE</name>
<organism evidence="1 2">
    <name type="scientific">Ilyodon furcidens</name>
    <name type="common">goldbreast splitfin</name>
    <dbReference type="NCBI Taxonomy" id="33524"/>
    <lineage>
        <taxon>Eukaryota</taxon>
        <taxon>Metazoa</taxon>
        <taxon>Chordata</taxon>
        <taxon>Craniata</taxon>
        <taxon>Vertebrata</taxon>
        <taxon>Euteleostomi</taxon>
        <taxon>Actinopterygii</taxon>
        <taxon>Neopterygii</taxon>
        <taxon>Teleostei</taxon>
        <taxon>Neoteleostei</taxon>
        <taxon>Acanthomorphata</taxon>
        <taxon>Ovalentaria</taxon>
        <taxon>Atherinomorphae</taxon>
        <taxon>Cyprinodontiformes</taxon>
        <taxon>Goodeidae</taxon>
        <taxon>Ilyodon</taxon>
    </lineage>
</organism>
<protein>
    <submittedName>
        <fullName evidence="1">Uncharacterized protein</fullName>
    </submittedName>
</protein>
<sequence>MQHYEYITFCKKKNNLVYLYHILKCCQNKNLDTPTIHSGGAAVWVIMFAFVSKVNGSNSLLEFWPIPPDRTGGTEPGFWSAFLKYSMGPRSGLCDGRSKILTLFSSSHLSH</sequence>
<keyword evidence="2" id="KW-1185">Reference proteome</keyword>
<comment type="caution">
    <text evidence="1">The sequence shown here is derived from an EMBL/GenBank/DDBJ whole genome shotgun (WGS) entry which is preliminary data.</text>
</comment>
<reference evidence="1 2" key="1">
    <citation type="submission" date="2021-06" db="EMBL/GenBank/DDBJ databases">
        <authorList>
            <person name="Palmer J.M."/>
        </authorList>
    </citation>
    <scope>NUCLEOTIDE SEQUENCE [LARGE SCALE GENOMIC DNA]</scope>
    <source>
        <strain evidence="2">if_2019</strain>
        <tissue evidence="1">Muscle</tissue>
    </source>
</reference>
<dbReference type="Proteomes" id="UP001482620">
    <property type="component" value="Unassembled WGS sequence"/>
</dbReference>
<evidence type="ECO:0000313" key="2">
    <source>
        <dbReference type="Proteomes" id="UP001482620"/>
    </source>
</evidence>
<proteinExistence type="predicted"/>
<gene>
    <name evidence="1" type="ORF">ILYODFUR_025111</name>
</gene>
<accession>A0ABV0TLJ6</accession>